<gene>
    <name evidence="13" type="primary">POLRMT</name>
</gene>
<evidence type="ECO:0000256" key="6">
    <source>
        <dbReference type="ARBA" id="ARBA00023163"/>
    </source>
</evidence>
<dbReference type="Pfam" id="PF00940">
    <property type="entry name" value="RNA_pol"/>
    <property type="match status" value="1"/>
</dbReference>
<feature type="compositionally biased region" description="Polar residues" evidence="10">
    <location>
        <begin position="1"/>
        <end position="14"/>
    </location>
</feature>
<dbReference type="GO" id="GO:0006390">
    <property type="term" value="P:mitochondrial transcription"/>
    <property type="evidence" value="ECO:0007669"/>
    <property type="project" value="TreeGrafter"/>
</dbReference>
<evidence type="ECO:0000256" key="4">
    <source>
        <dbReference type="ARBA" id="ARBA00022679"/>
    </source>
</evidence>
<dbReference type="PROSITE" id="PS00489">
    <property type="entry name" value="RNA_POL_PHAGE_2"/>
    <property type="match status" value="1"/>
</dbReference>
<feature type="region of interest" description="Disordered" evidence="10">
    <location>
        <begin position="817"/>
        <end position="839"/>
    </location>
</feature>
<dbReference type="FunCoup" id="A0A6J0TQM3">
    <property type="interactions" value="251"/>
</dbReference>
<dbReference type="RefSeq" id="XP_020649818.2">
    <property type="nucleotide sequence ID" value="XM_020794159.2"/>
</dbReference>
<evidence type="ECO:0000256" key="1">
    <source>
        <dbReference type="ARBA" id="ARBA00009493"/>
    </source>
</evidence>
<dbReference type="GO" id="GO:0001018">
    <property type="term" value="F:mitochondrial promoter sequence-specific DNA binding"/>
    <property type="evidence" value="ECO:0007669"/>
    <property type="project" value="TreeGrafter"/>
</dbReference>
<dbReference type="InParanoid" id="A0A6J0TQM3"/>
<dbReference type="InterPro" id="IPR002885">
    <property type="entry name" value="PPR_rpt"/>
</dbReference>
<feature type="repeat" description="PPR" evidence="8">
    <location>
        <begin position="344"/>
        <end position="378"/>
    </location>
</feature>
<feature type="compositionally biased region" description="Pro residues" evidence="10">
    <location>
        <begin position="819"/>
        <end position="832"/>
    </location>
</feature>
<evidence type="ECO:0000256" key="2">
    <source>
        <dbReference type="ARBA" id="ARBA00012418"/>
    </source>
</evidence>
<comment type="catalytic activity">
    <reaction evidence="7 9">
        <text>RNA(n) + a ribonucleoside 5'-triphosphate = RNA(n+1) + diphosphate</text>
        <dbReference type="Rhea" id="RHEA:21248"/>
        <dbReference type="Rhea" id="RHEA-COMP:14527"/>
        <dbReference type="Rhea" id="RHEA-COMP:17342"/>
        <dbReference type="ChEBI" id="CHEBI:33019"/>
        <dbReference type="ChEBI" id="CHEBI:61557"/>
        <dbReference type="ChEBI" id="CHEBI:140395"/>
        <dbReference type="EC" id="2.7.7.6"/>
    </reaction>
</comment>
<feature type="region of interest" description="Disordered" evidence="10">
    <location>
        <begin position="174"/>
        <end position="212"/>
    </location>
</feature>
<dbReference type="InterPro" id="IPR046950">
    <property type="entry name" value="DNA-dir_Rpol_C_phage-type"/>
</dbReference>
<evidence type="ECO:0000256" key="10">
    <source>
        <dbReference type="SAM" id="MobiDB-lite"/>
    </source>
</evidence>
<protein>
    <recommendedName>
        <fullName evidence="2 9">DNA-directed RNA polymerase</fullName>
        <ecNumber evidence="2 9">2.7.7.6</ecNumber>
    </recommendedName>
</protein>
<dbReference type="Gene3D" id="1.10.150.20">
    <property type="entry name" value="5' to 3' exonuclease, C-terminal subdomain"/>
    <property type="match status" value="1"/>
</dbReference>
<keyword evidence="4 9" id="KW-0808">Transferase</keyword>
<dbReference type="InterPro" id="IPR043502">
    <property type="entry name" value="DNA/RNA_pol_sf"/>
</dbReference>
<feature type="domain" description="DNA-directed RNA polymerase N-terminal" evidence="11">
    <location>
        <begin position="486"/>
        <end position="792"/>
    </location>
</feature>
<dbReference type="PANTHER" id="PTHR10102:SF0">
    <property type="entry name" value="DNA-DIRECTED RNA POLYMERASE, MITOCHONDRIAL"/>
    <property type="match status" value="1"/>
</dbReference>
<evidence type="ECO:0000313" key="13">
    <source>
        <dbReference type="RefSeq" id="XP_020649818.2"/>
    </source>
</evidence>
<evidence type="ECO:0000256" key="5">
    <source>
        <dbReference type="ARBA" id="ARBA00022695"/>
    </source>
</evidence>
<dbReference type="Pfam" id="PF14700">
    <property type="entry name" value="RPOL_N"/>
    <property type="match status" value="1"/>
</dbReference>
<sequence>MTSPSRCLTLSFISSRHRSTRPGSRSSQRLLGDVVPGPPPRPLPTLAADWRSGSGRHREEEPGGASAPRKRTRRGGNVGCLEQARQKCGGLSGGQRGAMSMLKLQGALLRGTESLRVGLRSYSLTEMKEEARKKLLWEQVELVEVLEARVKQLQADTGPEALVERVFVSGLRRSTGQPAAPLPKVWVPKKPAPKDDDRGVTPPSRWMEKLHRERLVKRKQLEELQTGLGWRDSSGAKAEPSRSPPKESNDLPPALKRGPGRTKGKRLPSSAFEEGPAPAKPTLGHREEAEARPEQPPAPAEAKGDENFRLSLLAYLETCVFLRQLDRAQRCLAFYHHRRQKVLDLRMYNLVMHGQAKQGALRQVASVFRMLDEAGLDPNPDSYVAVLSCMGRSETHPDLIERCLAQLRNDGYSLEGLFPEGLYQEDEVEMALKAIRVIVPDFQPPRPPRRTGACTIPLLQDFYAQKNCVSYPKLDFTAQDLRERFQQQLALETSGTINIQSVQKTPVTERIVQARMLLDALHSRWKADLLRSFQKSKLHMEMKKTNQINLYPFFCVIPEKEYVDIMMQMLSTLPPVGESLTTIAHELGNKIYARYLIQKKIHGRLLGKIESIYGRYVQLLAKDTKPDNFLPREYWEKVGAEVGCDLALVGQGYLWPTQVLVQLGIHLVELLVQVLKVESNLLMPKAEKKLIPALYHVYSFRGTWQVGFLRLHPIVLRLSSEAADTGLAFDASVLPMLCPPVPWISAQAGAYLASSALLIRLLDGAAHRQQVLRQCSRPRLGAVFDALNQLGNCPWQVNGPILDLVVAIFNDKGNVKLGVPPPPSEAPRPPQGLPEGRGPLTKAELKREHAQWRKRAAETYSQRMDVLYKLSIASHFRGRVFWFPHNLDFRGRTYPCPPHFNHLGGDLTRALLLLGEGRPLGPRGLDWLKIHLVNLTGLKKRSPLAERLAYANQILDDILDSADRPLTGRKWWMGMEEPWQVLACSMEIANAVRSPDPAAYISHFPVHQDGSCNGLQHYAALGRDVIGAASVNLLPDDIPQDVYSVVAQRVELFRKQDAECGIRVAEILEGFISRKVVKQTVMTVVYGVTRYGGRLQIEKRLKEMDSFPQKYTWEASHYLVKQVFDSLREMFTGTREIQAWLTECATLIAKSGQVVEWVTPLGLPVIQPYRRSKSLTLKTKMQAVNLKFSCDTNQKPNTMKQKNAFPPNFIHSLDSTHMMLTALHCHRLGLTFASVHDCYWTHAAMVDIMNRVCREQFVRLHQQPILEDLSQFMLKKYCAGSLMNTTNKNSGLREKLMERLSDIPPKGDFDLQKVKDSTYFFS</sequence>
<dbReference type="Gene3D" id="1.10.287.280">
    <property type="match status" value="1"/>
</dbReference>
<keyword evidence="3 9" id="KW-0240">DNA-directed RNA polymerase</keyword>
<reference evidence="13" key="1">
    <citation type="submission" date="2025-08" db="UniProtKB">
        <authorList>
            <consortium name="RefSeq"/>
        </authorList>
    </citation>
    <scope>IDENTIFICATION</scope>
</reference>
<dbReference type="EC" id="2.7.7.6" evidence="2 9"/>
<dbReference type="SUPFAM" id="SSF56672">
    <property type="entry name" value="DNA/RNA polymerases"/>
    <property type="match status" value="1"/>
</dbReference>
<feature type="region of interest" description="Disordered" evidence="10">
    <location>
        <begin position="1"/>
        <end position="77"/>
    </location>
</feature>
<dbReference type="PANTHER" id="PTHR10102">
    <property type="entry name" value="DNA-DIRECTED RNA POLYMERASE, MITOCHONDRIAL"/>
    <property type="match status" value="1"/>
</dbReference>
<proteinExistence type="inferred from homology"/>
<evidence type="ECO:0000259" key="11">
    <source>
        <dbReference type="SMART" id="SM01311"/>
    </source>
</evidence>
<name>A0A6J0TQM3_9SAUR</name>
<dbReference type="Proteomes" id="UP001652642">
    <property type="component" value="Chromosome 7"/>
</dbReference>
<evidence type="ECO:0000256" key="3">
    <source>
        <dbReference type="ARBA" id="ARBA00022478"/>
    </source>
</evidence>
<keyword evidence="12" id="KW-1185">Reference proteome</keyword>
<dbReference type="InterPro" id="IPR037159">
    <property type="entry name" value="RNA_POL_N_sf"/>
</dbReference>
<dbReference type="GeneID" id="110079256"/>
<dbReference type="SMART" id="SM01311">
    <property type="entry name" value="RPOL_N"/>
    <property type="match status" value="1"/>
</dbReference>
<accession>A0A6J0TQM3</accession>
<dbReference type="AlphaFoldDB" id="A0A6J0TQM3"/>
<dbReference type="InterPro" id="IPR002092">
    <property type="entry name" value="DNA-dir_Rpol_phage-type"/>
</dbReference>
<organism evidence="12 13">
    <name type="scientific">Pogona vitticeps</name>
    <name type="common">central bearded dragon</name>
    <dbReference type="NCBI Taxonomy" id="103695"/>
    <lineage>
        <taxon>Eukaryota</taxon>
        <taxon>Metazoa</taxon>
        <taxon>Chordata</taxon>
        <taxon>Craniata</taxon>
        <taxon>Vertebrata</taxon>
        <taxon>Euteleostomi</taxon>
        <taxon>Lepidosauria</taxon>
        <taxon>Squamata</taxon>
        <taxon>Bifurcata</taxon>
        <taxon>Unidentata</taxon>
        <taxon>Episquamata</taxon>
        <taxon>Toxicofera</taxon>
        <taxon>Iguania</taxon>
        <taxon>Acrodonta</taxon>
        <taxon>Agamidae</taxon>
        <taxon>Amphibolurinae</taxon>
        <taxon>Pogona</taxon>
    </lineage>
</organism>
<dbReference type="Gene3D" id="1.10.1320.10">
    <property type="entry name" value="DNA-directed RNA polymerase, N-terminal domain"/>
    <property type="match status" value="1"/>
</dbReference>
<comment type="function">
    <text evidence="9">DNA-dependent RNA polymerase catalyzes the transcription of DNA into RNA using the four ribonucleoside triphosphates as substrates.</text>
</comment>
<evidence type="ECO:0000256" key="9">
    <source>
        <dbReference type="RuleBase" id="RU003805"/>
    </source>
</evidence>
<dbReference type="GO" id="GO:0034245">
    <property type="term" value="C:mitochondrial DNA-directed RNA polymerase complex"/>
    <property type="evidence" value="ECO:0007669"/>
    <property type="project" value="TreeGrafter"/>
</dbReference>
<feature type="compositionally biased region" description="Low complexity" evidence="10">
    <location>
        <begin position="178"/>
        <end position="189"/>
    </location>
</feature>
<feature type="compositionally biased region" description="Basic and acidic residues" evidence="10">
    <location>
        <begin position="284"/>
        <end position="293"/>
    </location>
</feature>
<comment type="similarity">
    <text evidence="1 9">Belongs to the phage and mitochondrial RNA polymerase family.</text>
</comment>
<keyword evidence="5 9" id="KW-0548">Nucleotidyltransferase</keyword>
<dbReference type="InterPro" id="IPR011990">
    <property type="entry name" value="TPR-like_helical_dom_sf"/>
</dbReference>
<evidence type="ECO:0000256" key="7">
    <source>
        <dbReference type="ARBA" id="ARBA00048552"/>
    </source>
</evidence>
<dbReference type="CTD" id="5442"/>
<keyword evidence="6 9" id="KW-0804">Transcription</keyword>
<evidence type="ECO:0000313" key="12">
    <source>
        <dbReference type="Proteomes" id="UP001652642"/>
    </source>
</evidence>
<evidence type="ECO:0000256" key="8">
    <source>
        <dbReference type="PROSITE-ProRule" id="PRU00708"/>
    </source>
</evidence>
<dbReference type="PROSITE" id="PS51375">
    <property type="entry name" value="PPR"/>
    <property type="match status" value="1"/>
</dbReference>
<dbReference type="PROSITE" id="PS00900">
    <property type="entry name" value="RNA_POL_PHAGE_1"/>
    <property type="match status" value="1"/>
</dbReference>
<dbReference type="InterPro" id="IPR029262">
    <property type="entry name" value="RPOL_N"/>
</dbReference>
<feature type="region of interest" description="Disordered" evidence="10">
    <location>
        <begin position="226"/>
        <end position="303"/>
    </location>
</feature>
<dbReference type="GO" id="GO:0003899">
    <property type="term" value="F:DNA-directed RNA polymerase activity"/>
    <property type="evidence" value="ECO:0007669"/>
    <property type="project" value="UniProtKB-EC"/>
</dbReference>
<dbReference type="OrthoDB" id="276422at2759"/>
<dbReference type="Gene3D" id="1.25.40.10">
    <property type="entry name" value="Tetratricopeptide repeat domain"/>
    <property type="match status" value="1"/>
</dbReference>
<dbReference type="KEGG" id="pvt:110079256"/>